<dbReference type="PANTHER" id="PTHR37422">
    <property type="entry name" value="TEICHURONIC ACID BIOSYNTHESIS PROTEIN TUAE"/>
    <property type="match status" value="1"/>
</dbReference>
<keyword evidence="1" id="KW-0472">Membrane</keyword>
<gene>
    <name evidence="2" type="ordered locus">P700755_002088</name>
</gene>
<feature type="transmembrane region" description="Helical" evidence="1">
    <location>
        <begin position="154"/>
        <end position="170"/>
    </location>
</feature>
<feature type="transmembrane region" description="Helical" evidence="1">
    <location>
        <begin position="56"/>
        <end position="77"/>
    </location>
</feature>
<accession>K4IIG9</accession>
<evidence type="ECO:0000256" key="1">
    <source>
        <dbReference type="SAM" id="Phobius"/>
    </source>
</evidence>
<dbReference type="PANTHER" id="PTHR37422:SF13">
    <property type="entry name" value="LIPOPOLYSACCHARIDE BIOSYNTHESIS PROTEIN PA4999-RELATED"/>
    <property type="match status" value="1"/>
</dbReference>
<reference evidence="2" key="1">
    <citation type="submission" date="2006-03" db="EMBL/GenBank/DDBJ databases">
        <authorList>
            <person name="Bowman J."/>
            <person name="Ferriera S."/>
            <person name="Johnson J."/>
            <person name="Kravitz S."/>
            <person name="Halpern A."/>
            <person name="Remington K."/>
            <person name="Beeson K."/>
            <person name="Tran B."/>
            <person name="Rogers Y.-H."/>
            <person name="Friedman R."/>
            <person name="Venter J.C."/>
        </authorList>
    </citation>
    <scope>NUCLEOTIDE SEQUENCE [LARGE SCALE GENOMIC DNA]</scope>
    <source>
        <strain evidence="2">ATCC 700755</strain>
    </source>
</reference>
<feature type="transmembrane region" description="Helical" evidence="1">
    <location>
        <begin position="324"/>
        <end position="347"/>
    </location>
</feature>
<feature type="transmembrane region" description="Helical" evidence="1">
    <location>
        <begin position="177"/>
        <end position="206"/>
    </location>
</feature>
<keyword evidence="3" id="KW-1185">Reference proteome</keyword>
<sequence>MKNEFLLNRIYLLLWVAFAFFLPFSKALPNLLLIPILILFLFLTKYKQINFSLKNGFLFFIVSVAWISVSTIIQGGVEDTIKLLLKFYLLIGIFFLAQSLDRNSFTVLYGFISGCIIQFFISTYSIVKFYLENGYLRLDTGGGVNEILHGERPYIGFMFALSILFSLFIIRKFKYQWLYIWVGLATGFIFYISARLATGMCILILIHHIYETFKKRKAFFFIISFVLVSLTTAGFFFNENFQKRMRLENDLGSTYEKFKAYEPRFIIWSCAIEVSHNMRPILGLGNLKAIEKNLVNCYLSKIPNNQKSKLKYYQEMAFNTHNQFLSFLLIGGWLACLLLFLFFLFSFYRSNSILYTITLAMFLIFFIFENVLYRQSGIHLAGLLFGLLNRNLLTEDKKI</sequence>
<dbReference type="STRING" id="313595.P700755_002088"/>
<dbReference type="InterPro" id="IPR051533">
    <property type="entry name" value="WaaL-like"/>
</dbReference>
<feature type="transmembrane region" description="Helical" evidence="1">
    <location>
        <begin position="107"/>
        <end position="127"/>
    </location>
</feature>
<dbReference type="AlphaFoldDB" id="K4IIG9"/>
<dbReference type="Proteomes" id="UP000008514">
    <property type="component" value="Chromosome"/>
</dbReference>
<reference evidence="2" key="2">
    <citation type="submission" date="2012-09" db="EMBL/GenBank/DDBJ databases">
        <title>The complete sequence of Psychroflexus torquis an extreme psychrophile from sea-ice that is stimulated by light.</title>
        <authorList>
            <person name="Feng S."/>
            <person name="Powell S.M."/>
            <person name="Bowman J.P."/>
        </authorList>
    </citation>
    <scope>NUCLEOTIDE SEQUENCE [LARGE SCALE GENOMIC DNA]</scope>
    <source>
        <strain evidence="2">ATCC 700755</strain>
    </source>
</reference>
<dbReference type="HOGENOM" id="CLU_683247_0_0_10"/>
<dbReference type="EMBL" id="CP003879">
    <property type="protein sequence ID" value="AFU68881.1"/>
    <property type="molecule type" value="Genomic_DNA"/>
</dbReference>
<feature type="transmembrane region" description="Helical" evidence="1">
    <location>
        <begin position="12"/>
        <end position="44"/>
    </location>
</feature>
<keyword evidence="1" id="KW-1133">Transmembrane helix</keyword>
<dbReference type="eggNOG" id="COG3307">
    <property type="taxonomic scope" value="Bacteria"/>
</dbReference>
<dbReference type="KEGG" id="ptq:P700755_002088"/>
<feature type="transmembrane region" description="Helical" evidence="1">
    <location>
        <begin position="83"/>
        <end position="100"/>
    </location>
</feature>
<feature type="transmembrane region" description="Helical" evidence="1">
    <location>
        <begin position="353"/>
        <end position="373"/>
    </location>
</feature>
<organism evidence="2 3">
    <name type="scientific">Psychroflexus torquis (strain ATCC 700755 / CIP 106069 / ACAM 623)</name>
    <dbReference type="NCBI Taxonomy" id="313595"/>
    <lineage>
        <taxon>Bacteria</taxon>
        <taxon>Pseudomonadati</taxon>
        <taxon>Bacteroidota</taxon>
        <taxon>Flavobacteriia</taxon>
        <taxon>Flavobacteriales</taxon>
        <taxon>Flavobacteriaceae</taxon>
        <taxon>Psychroflexus</taxon>
    </lineage>
</organism>
<proteinExistence type="predicted"/>
<dbReference type="OrthoDB" id="1424618at2"/>
<evidence type="ECO:0000313" key="2">
    <source>
        <dbReference type="EMBL" id="AFU68881.1"/>
    </source>
</evidence>
<evidence type="ECO:0000313" key="3">
    <source>
        <dbReference type="Proteomes" id="UP000008514"/>
    </source>
</evidence>
<feature type="transmembrane region" description="Helical" evidence="1">
    <location>
        <begin position="218"/>
        <end position="237"/>
    </location>
</feature>
<keyword evidence="1" id="KW-0812">Transmembrane</keyword>
<name>K4IIG9_PSYTT</name>
<dbReference type="GO" id="GO:0016874">
    <property type="term" value="F:ligase activity"/>
    <property type="evidence" value="ECO:0007669"/>
    <property type="project" value="UniProtKB-KW"/>
</dbReference>
<dbReference type="RefSeq" id="WP_015024462.1">
    <property type="nucleotide sequence ID" value="NC_018721.1"/>
</dbReference>
<protein>
    <submittedName>
        <fullName evidence="2">Lipid A core--O-antigen ligase-like transmembrane protein</fullName>
    </submittedName>
</protein>